<evidence type="ECO:0000256" key="4">
    <source>
        <dbReference type="ARBA" id="ARBA00004754"/>
    </source>
</evidence>
<dbReference type="InterPro" id="IPR023418">
    <property type="entry name" value="Thyroxine_BS"/>
</dbReference>
<comment type="catalytic activity">
    <reaction evidence="2">
        <text>5-hydroxy-2-oxo-4-ureido-2,5-dihydro-1H-imidazole-5-carboxylate + H(+) = (S)-allantoin + CO2</text>
        <dbReference type="Rhea" id="RHEA:26301"/>
        <dbReference type="ChEBI" id="CHEBI:15378"/>
        <dbReference type="ChEBI" id="CHEBI:15678"/>
        <dbReference type="ChEBI" id="CHEBI:16526"/>
        <dbReference type="ChEBI" id="CHEBI:58639"/>
        <dbReference type="EC" id="4.1.1.97"/>
    </reaction>
</comment>
<dbReference type="SUPFAM" id="SSF158694">
    <property type="entry name" value="UraD-Like"/>
    <property type="match status" value="1"/>
</dbReference>
<dbReference type="GO" id="GO:0019628">
    <property type="term" value="P:urate catabolic process"/>
    <property type="evidence" value="ECO:0007669"/>
    <property type="project" value="UniProtKB-UniPathway"/>
</dbReference>
<evidence type="ECO:0000256" key="10">
    <source>
        <dbReference type="ARBA" id="ARBA00022793"/>
    </source>
</evidence>
<sequence>MKVSEALCKPSDEVKQLLEGLYECSPWVADKFVKERTAQSQGKGDDGAATAPITTVTGLAKALKSIVDDSTQDEKMLLIRSHPDLCEKVSEMANLSEESQDEQSRAGLQSLTVQEFADFERNNAAYKRKFEFPFILAVRNATKYTVLSAMAGRLENSAQQEFAIAMQQVHKIAWMRILAKFESDQPAGFLTCHVLDTANGCPARNMRIQLHRLSPPESAGLVGEFVTNSDGRLDGGPALKGSDFQVGSYEWTFYAADYFASRGTFTSGTPFLDVIPIRFGIDNPDDHYHVPLLVSPWNFSTYRGS</sequence>
<dbReference type="NCBIfam" id="TIGR02962">
    <property type="entry name" value="hdxy_isourate"/>
    <property type="match status" value="1"/>
</dbReference>
<dbReference type="PROSITE" id="PS00768">
    <property type="entry name" value="TRANSTHYRETIN_1"/>
    <property type="match status" value="1"/>
</dbReference>
<evidence type="ECO:0000259" key="16">
    <source>
        <dbReference type="Pfam" id="PF09349"/>
    </source>
</evidence>
<dbReference type="NCBIfam" id="TIGR03164">
    <property type="entry name" value="UHCUDC"/>
    <property type="match status" value="1"/>
</dbReference>
<dbReference type="GO" id="GO:0033971">
    <property type="term" value="F:hydroxyisourate hydrolase activity"/>
    <property type="evidence" value="ECO:0007669"/>
    <property type="project" value="UniProtKB-EC"/>
</dbReference>
<evidence type="ECO:0000256" key="2">
    <source>
        <dbReference type="ARBA" id="ARBA00001163"/>
    </source>
</evidence>
<dbReference type="CDD" id="cd05822">
    <property type="entry name" value="TLP_HIUase"/>
    <property type="match status" value="1"/>
</dbReference>
<dbReference type="Gene3D" id="2.60.40.180">
    <property type="entry name" value="Transthyretin/hydroxyisourate hydrolase domain"/>
    <property type="match status" value="1"/>
</dbReference>
<evidence type="ECO:0000256" key="13">
    <source>
        <dbReference type="ARBA" id="ARBA00030624"/>
    </source>
</evidence>
<dbReference type="SUPFAM" id="SSF49472">
    <property type="entry name" value="Transthyretin (synonym: prealbumin)"/>
    <property type="match status" value="1"/>
</dbReference>
<comment type="catalytic activity">
    <reaction evidence="1">
        <text>5-hydroxyisourate + H2O = 5-hydroxy-2-oxo-4-ureido-2,5-dihydro-1H-imidazole-5-carboxylate + H(+)</text>
        <dbReference type="Rhea" id="RHEA:23736"/>
        <dbReference type="ChEBI" id="CHEBI:15377"/>
        <dbReference type="ChEBI" id="CHEBI:15378"/>
        <dbReference type="ChEBI" id="CHEBI:18072"/>
        <dbReference type="ChEBI" id="CHEBI:58639"/>
        <dbReference type="EC" id="3.5.2.17"/>
    </reaction>
</comment>
<protein>
    <recommendedName>
        <fullName evidence="14">Parahox neighbor</fullName>
        <ecNumber evidence="8">3.5.2.17</ecNumber>
        <ecNumber evidence="7">4.1.1.97</ecNumber>
    </recommendedName>
    <alternativeName>
        <fullName evidence="13">Ureidoimidazoline (2-oxo-4-hydroxy-4-carboxy-5-) decarboxylase</fullName>
    </alternativeName>
</protein>
<evidence type="ECO:0000256" key="5">
    <source>
        <dbReference type="ARBA" id="ARBA00005793"/>
    </source>
</evidence>
<dbReference type="UniPathway" id="UPA00394">
    <property type="reaction ID" value="UER00652"/>
</dbReference>
<dbReference type="GO" id="GO:0005777">
    <property type="term" value="C:peroxisome"/>
    <property type="evidence" value="ECO:0007669"/>
    <property type="project" value="TreeGrafter"/>
</dbReference>
<name>A0A7R9ZJK9_9STRA</name>
<dbReference type="EC" id="3.5.2.17" evidence="8"/>
<dbReference type="GO" id="GO:0051997">
    <property type="term" value="F:2-oxo-4-hydroxy-4-carboxy-5-ureidoimidazoline decarboxylase activity"/>
    <property type="evidence" value="ECO:0007669"/>
    <property type="project" value="UniProtKB-EC"/>
</dbReference>
<dbReference type="PANTHER" id="PTHR43466">
    <property type="entry name" value="2-OXO-4-HYDROXY-4-CARBOXY-5-UREIDOIMIDAZOLINE DECARBOXYLASE-RELATED"/>
    <property type="match status" value="1"/>
</dbReference>
<dbReference type="Pfam" id="PF00576">
    <property type="entry name" value="Transthyretin"/>
    <property type="match status" value="1"/>
</dbReference>
<evidence type="ECO:0000256" key="1">
    <source>
        <dbReference type="ARBA" id="ARBA00001043"/>
    </source>
</evidence>
<keyword evidence="11" id="KW-0378">Hydrolase</keyword>
<feature type="domain" description="Transthyretin/hydroxyisourate hydrolase" evidence="15">
    <location>
        <begin position="190"/>
        <end position="304"/>
    </location>
</feature>
<dbReference type="GO" id="GO:0006144">
    <property type="term" value="P:purine nucleobase metabolic process"/>
    <property type="evidence" value="ECO:0007669"/>
    <property type="project" value="UniProtKB-KW"/>
</dbReference>
<organism evidence="17">
    <name type="scientific">Craspedostauros australis</name>
    <dbReference type="NCBI Taxonomy" id="1486917"/>
    <lineage>
        <taxon>Eukaryota</taxon>
        <taxon>Sar</taxon>
        <taxon>Stramenopiles</taxon>
        <taxon>Ochrophyta</taxon>
        <taxon>Bacillariophyta</taxon>
        <taxon>Bacillariophyceae</taxon>
        <taxon>Bacillariophycidae</taxon>
        <taxon>Naviculales</taxon>
        <taxon>Naviculaceae</taxon>
        <taxon>Craspedostauros</taxon>
    </lineage>
</organism>
<evidence type="ECO:0000256" key="9">
    <source>
        <dbReference type="ARBA" id="ARBA00022631"/>
    </source>
</evidence>
<dbReference type="InterPro" id="IPR036778">
    <property type="entry name" value="OHCU_decarboxylase_sf"/>
</dbReference>
<reference evidence="17" key="1">
    <citation type="submission" date="2021-01" db="EMBL/GenBank/DDBJ databases">
        <authorList>
            <person name="Corre E."/>
            <person name="Pelletier E."/>
            <person name="Niang G."/>
            <person name="Scheremetjew M."/>
            <person name="Finn R."/>
            <person name="Kale V."/>
            <person name="Holt S."/>
            <person name="Cochrane G."/>
            <person name="Meng A."/>
            <person name="Brown T."/>
            <person name="Cohen L."/>
        </authorList>
    </citation>
    <scope>NUCLEOTIDE SEQUENCE</scope>
    <source>
        <strain evidence="17">CCMP3328</strain>
    </source>
</reference>
<evidence type="ECO:0000256" key="8">
    <source>
        <dbReference type="ARBA" id="ARBA00012609"/>
    </source>
</evidence>
<comment type="function">
    <text evidence="3">Catalyzes the stereoselective decarboxylation of 2-oxo-4-hydroxy-4-carboxy-5-ureidoimidazoline (OHCU) to (S)-allantoin.</text>
</comment>
<dbReference type="Gene3D" id="1.10.3330.10">
    <property type="entry name" value="Oxo-4-hydroxy-4-carboxy-5-ureidoimidazoline decarboxylase"/>
    <property type="match status" value="1"/>
</dbReference>
<dbReference type="InterPro" id="IPR017580">
    <property type="entry name" value="OHCU_decarboxylase-1"/>
</dbReference>
<dbReference type="AlphaFoldDB" id="A0A7R9ZJK9"/>
<evidence type="ECO:0000313" key="17">
    <source>
        <dbReference type="EMBL" id="CAD8331657.1"/>
    </source>
</evidence>
<evidence type="ECO:0000259" key="15">
    <source>
        <dbReference type="Pfam" id="PF00576"/>
    </source>
</evidence>
<dbReference type="InterPro" id="IPR018020">
    <property type="entry name" value="OHCU_decarboxylase"/>
</dbReference>
<keyword evidence="12" id="KW-0456">Lyase</keyword>
<dbReference type="InterPro" id="IPR014306">
    <property type="entry name" value="Hydroxyisourate_hydrolase"/>
</dbReference>
<comment type="subunit">
    <text evidence="6">Homotetramer.</text>
</comment>
<evidence type="ECO:0000256" key="7">
    <source>
        <dbReference type="ARBA" id="ARBA00012257"/>
    </source>
</evidence>
<dbReference type="Pfam" id="PF09349">
    <property type="entry name" value="OHCU_decarbox"/>
    <property type="match status" value="1"/>
</dbReference>
<accession>A0A7R9ZJK9</accession>
<dbReference type="FunFam" id="2.60.40.180:FF:000005">
    <property type="entry name" value="5-hydroxyisourate hydrolase"/>
    <property type="match status" value="1"/>
</dbReference>
<dbReference type="InterPro" id="IPR023416">
    <property type="entry name" value="Transthyretin/HIU_hydrolase_d"/>
</dbReference>
<keyword evidence="9" id="KW-0659">Purine metabolism</keyword>
<gene>
    <name evidence="17" type="ORF">CAUS1442_LOCUS3756</name>
</gene>
<dbReference type="InterPro" id="IPR036817">
    <property type="entry name" value="Transthyretin/HIU_hydrolase_sf"/>
</dbReference>
<evidence type="ECO:0000256" key="12">
    <source>
        <dbReference type="ARBA" id="ARBA00023239"/>
    </source>
</evidence>
<evidence type="ECO:0000256" key="6">
    <source>
        <dbReference type="ARBA" id="ARBA00011881"/>
    </source>
</evidence>
<evidence type="ECO:0000256" key="14">
    <source>
        <dbReference type="ARBA" id="ARBA00032116"/>
    </source>
</evidence>
<keyword evidence="10" id="KW-0210">Decarboxylase</keyword>
<comment type="pathway">
    <text evidence="4">Purine metabolism; urate degradation; (S)-allantoin from urate: step 3/3.</text>
</comment>
<proteinExistence type="inferred from homology"/>
<dbReference type="GO" id="GO:0000255">
    <property type="term" value="P:allantoin metabolic process"/>
    <property type="evidence" value="ECO:0007669"/>
    <property type="project" value="InterPro"/>
</dbReference>
<feature type="domain" description="Oxo-4-hydroxy-4-carboxy-5-ureidoimidazoline decarboxylase" evidence="16">
    <location>
        <begin position="11"/>
        <end position="177"/>
    </location>
</feature>
<evidence type="ECO:0000256" key="11">
    <source>
        <dbReference type="ARBA" id="ARBA00022801"/>
    </source>
</evidence>
<dbReference type="EMBL" id="HBEF01006085">
    <property type="protein sequence ID" value="CAD8331657.1"/>
    <property type="molecule type" value="Transcribed_RNA"/>
</dbReference>
<dbReference type="EC" id="4.1.1.97" evidence="7"/>
<comment type="similarity">
    <text evidence="5">Belongs to the OHCU decarboxylase family.</text>
</comment>
<dbReference type="PANTHER" id="PTHR43466:SF1">
    <property type="entry name" value="2-OXO-4-HYDROXY-4-CARBOXY-5-UREIDOIMIDAZOLINE DECARBOXYLASE-RELATED"/>
    <property type="match status" value="1"/>
</dbReference>
<evidence type="ECO:0000256" key="3">
    <source>
        <dbReference type="ARBA" id="ARBA00002506"/>
    </source>
</evidence>